<keyword evidence="1" id="KW-0812">Transmembrane</keyword>
<reference evidence="2 3" key="1">
    <citation type="journal article" date="2024" name="IMA Fungus">
        <title>Apiospora arundinis, a panoply of carbohydrate-active enzymes and secondary metabolites.</title>
        <authorList>
            <person name="Sorensen T."/>
            <person name="Petersen C."/>
            <person name="Muurmann A.T."/>
            <person name="Christiansen J.V."/>
            <person name="Brundto M.L."/>
            <person name="Overgaard C.K."/>
            <person name="Boysen A.T."/>
            <person name="Wollenberg R.D."/>
            <person name="Larsen T.O."/>
            <person name="Sorensen J.L."/>
            <person name="Nielsen K.L."/>
            <person name="Sondergaard T.E."/>
        </authorList>
    </citation>
    <scope>NUCLEOTIDE SEQUENCE [LARGE SCALE GENOMIC DNA]</scope>
    <source>
        <strain evidence="2 3">AAU 773</strain>
    </source>
</reference>
<evidence type="ECO:0000313" key="3">
    <source>
        <dbReference type="Proteomes" id="UP001390339"/>
    </source>
</evidence>
<feature type="transmembrane region" description="Helical" evidence="1">
    <location>
        <begin position="165"/>
        <end position="188"/>
    </location>
</feature>
<feature type="transmembrane region" description="Helical" evidence="1">
    <location>
        <begin position="22"/>
        <end position="41"/>
    </location>
</feature>
<dbReference type="Proteomes" id="UP001390339">
    <property type="component" value="Unassembled WGS sequence"/>
</dbReference>
<keyword evidence="1" id="KW-0472">Membrane</keyword>
<evidence type="ECO:0000256" key="1">
    <source>
        <dbReference type="SAM" id="Phobius"/>
    </source>
</evidence>
<gene>
    <name evidence="2" type="ORF">PGQ11_007393</name>
</gene>
<evidence type="ECO:0000313" key="2">
    <source>
        <dbReference type="EMBL" id="KAK8868815.1"/>
    </source>
</evidence>
<sequence length="437" mass="48624">MERHPTIAPITYQSQDISFSRWMSLLTLSLAPLIAHILAGAPRASYLTKHRPKWHEQLVHYNPTSILWRYASIADRRIRARAWDRTEIAAANAIFWTDDGWDGSESMVERSRSYCTHMPDHARIAFFSSEMIKTWIITLQGVQTISVLTRNLTGGNVKETFDRSLAVDFVFSPLSFIGLLRVFCALWLTDDFNYTSNRAIGRTTELSQLGTESNTMRRSSMDSLLDSPNGQPLSGHRYRPTSFWISRAFRVFFLLLLLAMLATALLFLIGSDESLESGYYTATSFSVALFYVVFLAATSGICAVYFATGSSSTMIPCITAGWYKAYTIAIMAFAVATFIIACIETRETICGRFTSMGGLPGDMGSCGATDRLVIPLARDNSSAFGIAATTRLDLVKNTPSKPGEVFIYDIMGMCLGDVKRTFLKTAILNDTIPWRSG</sequence>
<organism evidence="2 3">
    <name type="scientific">Apiospora arundinis</name>
    <dbReference type="NCBI Taxonomy" id="335852"/>
    <lineage>
        <taxon>Eukaryota</taxon>
        <taxon>Fungi</taxon>
        <taxon>Dikarya</taxon>
        <taxon>Ascomycota</taxon>
        <taxon>Pezizomycotina</taxon>
        <taxon>Sordariomycetes</taxon>
        <taxon>Xylariomycetidae</taxon>
        <taxon>Amphisphaeriales</taxon>
        <taxon>Apiosporaceae</taxon>
        <taxon>Apiospora</taxon>
    </lineage>
</organism>
<keyword evidence="1" id="KW-1133">Transmembrane helix</keyword>
<keyword evidence="3" id="KW-1185">Reference proteome</keyword>
<accession>A0ABR2IW10</accession>
<dbReference type="EMBL" id="JAPCWZ010000004">
    <property type="protein sequence ID" value="KAK8868815.1"/>
    <property type="molecule type" value="Genomic_DNA"/>
</dbReference>
<feature type="transmembrane region" description="Helical" evidence="1">
    <location>
        <begin position="282"/>
        <end position="306"/>
    </location>
</feature>
<feature type="transmembrane region" description="Helical" evidence="1">
    <location>
        <begin position="248"/>
        <end position="270"/>
    </location>
</feature>
<feature type="transmembrane region" description="Helical" evidence="1">
    <location>
        <begin position="326"/>
        <end position="343"/>
    </location>
</feature>
<protein>
    <submittedName>
        <fullName evidence="2">Uncharacterized protein</fullName>
    </submittedName>
</protein>
<proteinExistence type="predicted"/>
<comment type="caution">
    <text evidence="2">The sequence shown here is derived from an EMBL/GenBank/DDBJ whole genome shotgun (WGS) entry which is preliminary data.</text>
</comment>
<name>A0ABR2IW10_9PEZI</name>